<dbReference type="GO" id="GO:0019843">
    <property type="term" value="F:rRNA binding"/>
    <property type="evidence" value="ECO:0007669"/>
    <property type="project" value="UniProtKB-UniRule"/>
</dbReference>
<dbReference type="NCBIfam" id="TIGR01050">
    <property type="entry name" value="rpsS_bact"/>
    <property type="match status" value="1"/>
</dbReference>
<proteinExistence type="inferred from homology"/>
<dbReference type="InterPro" id="IPR005732">
    <property type="entry name" value="Ribosomal_uS19_bac-type"/>
</dbReference>
<dbReference type="AlphaFoldDB" id="A0A7C4CBY4"/>
<protein>
    <recommendedName>
        <fullName evidence="6 7">Small ribosomal subunit protein uS19</fullName>
    </recommendedName>
</protein>
<feature type="region of interest" description="Disordered" evidence="9">
    <location>
        <begin position="74"/>
        <end position="98"/>
    </location>
</feature>
<accession>A0A7C4CBY4</accession>
<dbReference type="GO" id="GO:0000028">
    <property type="term" value="P:ribosomal small subunit assembly"/>
    <property type="evidence" value="ECO:0007669"/>
    <property type="project" value="TreeGrafter"/>
</dbReference>
<dbReference type="Pfam" id="PF00203">
    <property type="entry name" value="Ribosomal_S19"/>
    <property type="match status" value="1"/>
</dbReference>
<comment type="caution">
    <text evidence="10">The sequence shown here is derived from an EMBL/GenBank/DDBJ whole genome shotgun (WGS) entry which is preliminary data.</text>
</comment>
<reference evidence="10" key="1">
    <citation type="journal article" date="2020" name="mSystems">
        <title>Genome- and Community-Level Interaction Insights into Carbon Utilization and Element Cycling Functions of Hydrothermarchaeota in Hydrothermal Sediment.</title>
        <authorList>
            <person name="Zhou Z."/>
            <person name="Liu Y."/>
            <person name="Xu W."/>
            <person name="Pan J."/>
            <person name="Luo Z.H."/>
            <person name="Li M."/>
        </authorList>
    </citation>
    <scope>NUCLEOTIDE SEQUENCE [LARGE SCALE GENOMIC DNA]</scope>
    <source>
        <strain evidence="10">SpSt-488</strain>
    </source>
</reference>
<evidence type="ECO:0000313" key="10">
    <source>
        <dbReference type="EMBL" id="HGK28633.1"/>
    </source>
</evidence>
<dbReference type="HAMAP" id="MF_00531">
    <property type="entry name" value="Ribosomal_uS19"/>
    <property type="match status" value="1"/>
</dbReference>
<name>A0A7C4CBY4_UNCW3</name>
<dbReference type="GO" id="GO:0006412">
    <property type="term" value="P:translation"/>
    <property type="evidence" value="ECO:0007669"/>
    <property type="project" value="UniProtKB-UniRule"/>
</dbReference>
<dbReference type="EMBL" id="DSUT01000143">
    <property type="protein sequence ID" value="HGK28633.1"/>
    <property type="molecule type" value="Genomic_DNA"/>
</dbReference>
<comment type="function">
    <text evidence="7">Protein S19 forms a complex with S13 that binds strongly to the 16S ribosomal RNA.</text>
</comment>
<evidence type="ECO:0000256" key="8">
    <source>
        <dbReference type="RuleBase" id="RU003485"/>
    </source>
</evidence>
<dbReference type="PRINTS" id="PR00975">
    <property type="entry name" value="RIBOSOMALS19"/>
</dbReference>
<dbReference type="GO" id="GO:0005737">
    <property type="term" value="C:cytoplasm"/>
    <property type="evidence" value="ECO:0007669"/>
    <property type="project" value="UniProtKB-ARBA"/>
</dbReference>
<dbReference type="SUPFAM" id="SSF54570">
    <property type="entry name" value="Ribosomal protein S19"/>
    <property type="match status" value="1"/>
</dbReference>
<dbReference type="Gene3D" id="3.30.860.10">
    <property type="entry name" value="30s Ribosomal Protein S19, Chain A"/>
    <property type="match status" value="1"/>
</dbReference>
<comment type="similarity">
    <text evidence="1 7 8">Belongs to the universal ribosomal protein uS19 family.</text>
</comment>
<evidence type="ECO:0000256" key="7">
    <source>
        <dbReference type="HAMAP-Rule" id="MF_00531"/>
    </source>
</evidence>
<keyword evidence="5 7" id="KW-0687">Ribonucleoprotein</keyword>
<keyword evidence="3 7" id="KW-0694">RNA-binding</keyword>
<evidence type="ECO:0000256" key="4">
    <source>
        <dbReference type="ARBA" id="ARBA00022980"/>
    </source>
</evidence>
<dbReference type="PANTHER" id="PTHR11880:SF8">
    <property type="entry name" value="SMALL RIBOSOMAL SUBUNIT PROTEIN US19M"/>
    <property type="match status" value="1"/>
</dbReference>
<evidence type="ECO:0000256" key="2">
    <source>
        <dbReference type="ARBA" id="ARBA00022730"/>
    </source>
</evidence>
<keyword evidence="2 7" id="KW-0699">rRNA-binding</keyword>
<dbReference type="InterPro" id="IPR023575">
    <property type="entry name" value="Ribosomal_uS19_SF"/>
</dbReference>
<organism evidence="10">
    <name type="scientific">candidate division WOR-3 bacterium</name>
    <dbReference type="NCBI Taxonomy" id="2052148"/>
    <lineage>
        <taxon>Bacteria</taxon>
        <taxon>Bacteria division WOR-3</taxon>
    </lineage>
</organism>
<dbReference type="PIRSF" id="PIRSF002144">
    <property type="entry name" value="Ribosomal_S19"/>
    <property type="match status" value="1"/>
</dbReference>
<feature type="compositionally biased region" description="Basic and acidic residues" evidence="9">
    <location>
        <begin position="86"/>
        <end position="98"/>
    </location>
</feature>
<dbReference type="InterPro" id="IPR002222">
    <property type="entry name" value="Ribosomal_uS19"/>
</dbReference>
<dbReference type="InterPro" id="IPR020934">
    <property type="entry name" value="Ribosomal_uS19_CS"/>
</dbReference>
<dbReference type="GO" id="GO:0015935">
    <property type="term" value="C:small ribosomal subunit"/>
    <property type="evidence" value="ECO:0007669"/>
    <property type="project" value="InterPro"/>
</dbReference>
<evidence type="ECO:0000256" key="5">
    <source>
        <dbReference type="ARBA" id="ARBA00023274"/>
    </source>
</evidence>
<dbReference type="PROSITE" id="PS00323">
    <property type="entry name" value="RIBOSOMAL_S19"/>
    <property type="match status" value="1"/>
</dbReference>
<evidence type="ECO:0000256" key="6">
    <source>
        <dbReference type="ARBA" id="ARBA00035163"/>
    </source>
</evidence>
<gene>
    <name evidence="7" type="primary">rpsS</name>
    <name evidence="10" type="ORF">ENS41_06720</name>
</gene>
<dbReference type="FunFam" id="3.30.860.10:FF:000001">
    <property type="entry name" value="30S ribosomal protein S19"/>
    <property type="match status" value="1"/>
</dbReference>
<sequence length="98" mass="11403">MGRSIRKGPYIDEKLFRRVRQAAESGEKRVVKTYARRSVIPPEFVGQTIAVHNGNKFLPVYITERMVGHRLGEFAPTRTFRQHSGQRKEKAPEEKRTH</sequence>
<evidence type="ECO:0000256" key="3">
    <source>
        <dbReference type="ARBA" id="ARBA00022884"/>
    </source>
</evidence>
<dbReference type="PANTHER" id="PTHR11880">
    <property type="entry name" value="RIBOSOMAL PROTEIN S19P FAMILY MEMBER"/>
    <property type="match status" value="1"/>
</dbReference>
<keyword evidence="4 7" id="KW-0689">Ribosomal protein</keyword>
<dbReference type="GO" id="GO:0003735">
    <property type="term" value="F:structural constituent of ribosome"/>
    <property type="evidence" value="ECO:0007669"/>
    <property type="project" value="InterPro"/>
</dbReference>
<evidence type="ECO:0000256" key="1">
    <source>
        <dbReference type="ARBA" id="ARBA00007345"/>
    </source>
</evidence>
<evidence type="ECO:0000256" key="9">
    <source>
        <dbReference type="SAM" id="MobiDB-lite"/>
    </source>
</evidence>